<keyword evidence="1" id="KW-0812">Transmembrane</keyword>
<protein>
    <submittedName>
        <fullName evidence="2">Uncharacterized protein</fullName>
    </submittedName>
</protein>
<keyword evidence="3" id="KW-1185">Reference proteome</keyword>
<accession>A0ABP9VDD3</accession>
<organism evidence="2 3">
    <name type="scientific">Deinococcus xinjiangensis</name>
    <dbReference type="NCBI Taxonomy" id="457454"/>
    <lineage>
        <taxon>Bacteria</taxon>
        <taxon>Thermotogati</taxon>
        <taxon>Deinococcota</taxon>
        <taxon>Deinococci</taxon>
        <taxon>Deinococcales</taxon>
        <taxon>Deinococcaceae</taxon>
        <taxon>Deinococcus</taxon>
    </lineage>
</organism>
<evidence type="ECO:0000313" key="3">
    <source>
        <dbReference type="Proteomes" id="UP001458946"/>
    </source>
</evidence>
<reference evidence="2 3" key="1">
    <citation type="submission" date="2024-02" db="EMBL/GenBank/DDBJ databases">
        <title>Deinococcus xinjiangensis NBRC 107630.</title>
        <authorList>
            <person name="Ichikawa N."/>
            <person name="Katano-Makiyama Y."/>
            <person name="Hidaka K."/>
        </authorList>
    </citation>
    <scope>NUCLEOTIDE SEQUENCE [LARGE SCALE GENOMIC DNA]</scope>
    <source>
        <strain evidence="2 3">NBRC 107630</strain>
    </source>
</reference>
<sequence length="259" mass="28159">MTTEFGLTATLLPQVTLAYSLTLMLLAAYWLWRVGREARQGRVPRVAWWAVAGGLALLLAATLEVPALFGIGAAMLLLAEFWPAAYRPAPQRPALTWPLFGFVLGMVLIIADQQGSLALVAGLALTVSGVAGILSYALWPAPKPVRNSFDTRWSSFSVPEWPDLSLTLTGHGAELKNVSKRPLELAGWSPASINGWLRLRDRQGQIISTLPAGQSAFLPFPAQESGVRVWYTQSGKSNDALLFRADWVPAQQGVQRVLN</sequence>
<feature type="transmembrane region" description="Helical" evidence="1">
    <location>
        <begin position="43"/>
        <end position="61"/>
    </location>
</feature>
<comment type="caution">
    <text evidence="2">The sequence shown here is derived from an EMBL/GenBank/DDBJ whole genome shotgun (WGS) entry which is preliminary data.</text>
</comment>
<dbReference type="RefSeq" id="WP_353542208.1">
    <property type="nucleotide sequence ID" value="NZ_BAABRN010000020.1"/>
</dbReference>
<evidence type="ECO:0000256" key="1">
    <source>
        <dbReference type="SAM" id="Phobius"/>
    </source>
</evidence>
<feature type="transmembrane region" description="Helical" evidence="1">
    <location>
        <begin position="93"/>
        <end position="111"/>
    </location>
</feature>
<name>A0ABP9VDD3_9DEIO</name>
<feature type="transmembrane region" description="Helical" evidence="1">
    <location>
        <begin position="12"/>
        <end position="31"/>
    </location>
</feature>
<dbReference type="EMBL" id="BAABRN010000020">
    <property type="protein sequence ID" value="GAA5502235.1"/>
    <property type="molecule type" value="Genomic_DNA"/>
</dbReference>
<keyword evidence="1" id="KW-0472">Membrane</keyword>
<keyword evidence="1" id="KW-1133">Transmembrane helix</keyword>
<gene>
    <name evidence="2" type="ORF">Dxin01_01977</name>
</gene>
<proteinExistence type="predicted"/>
<dbReference type="Proteomes" id="UP001458946">
    <property type="component" value="Unassembled WGS sequence"/>
</dbReference>
<feature type="transmembrane region" description="Helical" evidence="1">
    <location>
        <begin position="117"/>
        <end position="139"/>
    </location>
</feature>
<evidence type="ECO:0000313" key="2">
    <source>
        <dbReference type="EMBL" id="GAA5502235.1"/>
    </source>
</evidence>